<evidence type="ECO:0000313" key="1">
    <source>
        <dbReference type="EMBL" id="COW11881.1"/>
    </source>
</evidence>
<dbReference type="AlphaFoldDB" id="A0A655EXH3"/>
<evidence type="ECO:0000313" key="2">
    <source>
        <dbReference type="Proteomes" id="UP000045842"/>
    </source>
</evidence>
<dbReference type="Proteomes" id="UP000045842">
    <property type="component" value="Unassembled WGS sequence"/>
</dbReference>
<organism evidence="1 2">
    <name type="scientific">Mycobacterium tuberculosis</name>
    <dbReference type="NCBI Taxonomy" id="1773"/>
    <lineage>
        <taxon>Bacteria</taxon>
        <taxon>Bacillati</taxon>
        <taxon>Actinomycetota</taxon>
        <taxon>Actinomycetes</taxon>
        <taxon>Mycobacteriales</taxon>
        <taxon>Mycobacteriaceae</taxon>
        <taxon>Mycobacterium</taxon>
        <taxon>Mycobacterium tuberculosis complex</taxon>
    </lineage>
</organism>
<accession>A0A655EXH3</accession>
<protein>
    <submittedName>
        <fullName evidence="1">Uncharacterized protein</fullName>
    </submittedName>
</protein>
<gene>
    <name evidence="1" type="ORF">ERS007679_03169</name>
</gene>
<sequence length="55" mass="5549">MTIRSTSVLRISAECGARAGISSAATCAAPLIAASTAARSARLGEYHTTTDPVRG</sequence>
<proteinExistence type="predicted"/>
<dbReference type="EMBL" id="CSAD01000532">
    <property type="protein sequence ID" value="COW11881.1"/>
    <property type="molecule type" value="Genomic_DNA"/>
</dbReference>
<reference evidence="1 2" key="1">
    <citation type="submission" date="2015-03" db="EMBL/GenBank/DDBJ databases">
        <authorList>
            <consortium name="Pathogen Informatics"/>
        </authorList>
    </citation>
    <scope>NUCLEOTIDE SEQUENCE [LARGE SCALE GENOMIC DNA]</scope>
    <source>
        <strain evidence="1 2">G09801536</strain>
    </source>
</reference>
<name>A0A655EXH3_MYCTX</name>